<dbReference type="NCBIfam" id="TIGR02481">
    <property type="entry name" value="hemeryth_dom"/>
    <property type="match status" value="1"/>
</dbReference>
<keyword evidence="4" id="KW-0408">Iron</keyword>
<dbReference type="InterPro" id="IPR050669">
    <property type="entry name" value="Hemerythrin"/>
</dbReference>
<name>A0A3A3FQQ4_9BURK</name>
<evidence type="ECO:0000256" key="2">
    <source>
        <dbReference type="ARBA" id="ARBA00022621"/>
    </source>
</evidence>
<feature type="region of interest" description="Disordered" evidence="5">
    <location>
        <begin position="1"/>
        <end position="28"/>
    </location>
</feature>
<dbReference type="EMBL" id="QYUO01000002">
    <property type="protein sequence ID" value="RJF95792.1"/>
    <property type="molecule type" value="Genomic_DNA"/>
</dbReference>
<dbReference type="SUPFAM" id="SSF47188">
    <property type="entry name" value="Hemerythrin-like"/>
    <property type="match status" value="1"/>
</dbReference>
<organism evidence="7 8">
    <name type="scientific">Noviherbaspirillum saxi</name>
    <dbReference type="NCBI Taxonomy" id="2320863"/>
    <lineage>
        <taxon>Bacteria</taxon>
        <taxon>Pseudomonadati</taxon>
        <taxon>Pseudomonadota</taxon>
        <taxon>Betaproteobacteria</taxon>
        <taxon>Burkholderiales</taxon>
        <taxon>Oxalobacteraceae</taxon>
        <taxon>Noviherbaspirillum</taxon>
    </lineage>
</organism>
<keyword evidence="2" id="KW-0561">Oxygen transport</keyword>
<proteinExistence type="inferred from homology"/>
<evidence type="ECO:0000256" key="4">
    <source>
        <dbReference type="ARBA" id="ARBA00023004"/>
    </source>
</evidence>
<dbReference type="CDD" id="cd12107">
    <property type="entry name" value="Hemerythrin"/>
    <property type="match status" value="1"/>
</dbReference>
<reference evidence="8" key="1">
    <citation type="submission" date="2018-09" db="EMBL/GenBank/DDBJ databases">
        <authorList>
            <person name="Zhu H."/>
        </authorList>
    </citation>
    <scope>NUCLEOTIDE SEQUENCE [LARGE SCALE GENOMIC DNA]</scope>
    <source>
        <strain evidence="8">K1R23-30</strain>
    </source>
</reference>
<evidence type="ECO:0000313" key="8">
    <source>
        <dbReference type="Proteomes" id="UP000265955"/>
    </source>
</evidence>
<dbReference type="PANTHER" id="PTHR37164:SF1">
    <property type="entry name" value="BACTERIOHEMERYTHRIN"/>
    <property type="match status" value="1"/>
</dbReference>
<dbReference type="Gene3D" id="1.20.120.50">
    <property type="entry name" value="Hemerythrin-like"/>
    <property type="match status" value="1"/>
</dbReference>
<dbReference type="InterPro" id="IPR012312">
    <property type="entry name" value="Hemerythrin-like"/>
</dbReference>
<comment type="caution">
    <text evidence="7">The sequence shown here is derived from an EMBL/GenBank/DDBJ whole genome shotgun (WGS) entry which is preliminary data.</text>
</comment>
<dbReference type="AlphaFoldDB" id="A0A3A3FQQ4"/>
<accession>A0A3A3FQQ4</accession>
<dbReference type="InterPro" id="IPR012827">
    <property type="entry name" value="Hemerythrin_metal-bd"/>
</dbReference>
<dbReference type="GO" id="GO:0046872">
    <property type="term" value="F:metal ion binding"/>
    <property type="evidence" value="ECO:0007669"/>
    <property type="project" value="UniProtKB-KW"/>
</dbReference>
<keyword evidence="3" id="KW-0479">Metal-binding</keyword>
<evidence type="ECO:0000259" key="6">
    <source>
        <dbReference type="Pfam" id="PF01814"/>
    </source>
</evidence>
<evidence type="ECO:0000313" key="7">
    <source>
        <dbReference type="EMBL" id="RJF95792.1"/>
    </source>
</evidence>
<dbReference type="InterPro" id="IPR016131">
    <property type="entry name" value="Haemerythrin_Fe_BS"/>
</dbReference>
<keyword evidence="2" id="KW-0813">Transport</keyword>
<dbReference type="InterPro" id="IPR035938">
    <property type="entry name" value="Hemerythrin-like_sf"/>
</dbReference>
<dbReference type="PANTHER" id="PTHR37164">
    <property type="entry name" value="BACTERIOHEMERYTHRIN"/>
    <property type="match status" value="1"/>
</dbReference>
<evidence type="ECO:0000256" key="1">
    <source>
        <dbReference type="ARBA" id="ARBA00010587"/>
    </source>
</evidence>
<sequence length="185" mass="20753">MEWKLSGISPPASGCGLGQAKQGRQGRQGRIGMNAATVAEIDFPWTDQYLLGFSPMDAHHREFVDTLNALATAAQDDVLTMLDKFIEATEEHFHQENDWMVKHAFPPRDCHMAEHQAVLRTLYEARGMVVMGRTDFLLGMIKALTEWFPGHADHLDSALAQWMTKKTHGGIPVVLKRLAREQTAE</sequence>
<evidence type="ECO:0000256" key="5">
    <source>
        <dbReference type="SAM" id="MobiDB-lite"/>
    </source>
</evidence>
<dbReference type="PROSITE" id="PS00550">
    <property type="entry name" value="HEMERYTHRINS"/>
    <property type="match status" value="1"/>
</dbReference>
<dbReference type="Pfam" id="PF01814">
    <property type="entry name" value="Hemerythrin"/>
    <property type="match status" value="1"/>
</dbReference>
<dbReference type="GO" id="GO:0005344">
    <property type="term" value="F:oxygen carrier activity"/>
    <property type="evidence" value="ECO:0007669"/>
    <property type="project" value="UniProtKB-KW"/>
</dbReference>
<evidence type="ECO:0000256" key="3">
    <source>
        <dbReference type="ARBA" id="ARBA00022723"/>
    </source>
</evidence>
<feature type="domain" description="Hemerythrin-like" evidence="6">
    <location>
        <begin position="56"/>
        <end position="160"/>
    </location>
</feature>
<comment type="similarity">
    <text evidence="1">Belongs to the hemerythrin family.</text>
</comment>
<keyword evidence="8" id="KW-1185">Reference proteome</keyword>
<gene>
    <name evidence="7" type="ORF">D3871_20675</name>
</gene>
<protein>
    <submittedName>
        <fullName evidence="7">Hemerythrin</fullName>
    </submittedName>
</protein>
<dbReference type="Proteomes" id="UP000265955">
    <property type="component" value="Unassembled WGS sequence"/>
</dbReference>